<organism evidence="1 2">
    <name type="scientific">Alteribacillus bidgolensis</name>
    <dbReference type="NCBI Taxonomy" id="930129"/>
    <lineage>
        <taxon>Bacteria</taxon>
        <taxon>Bacillati</taxon>
        <taxon>Bacillota</taxon>
        <taxon>Bacilli</taxon>
        <taxon>Bacillales</taxon>
        <taxon>Bacillaceae</taxon>
        <taxon>Alteribacillus</taxon>
    </lineage>
</organism>
<dbReference type="Proteomes" id="UP000199017">
    <property type="component" value="Unassembled WGS sequence"/>
</dbReference>
<evidence type="ECO:0000313" key="2">
    <source>
        <dbReference type="Proteomes" id="UP000199017"/>
    </source>
</evidence>
<dbReference type="AlphaFoldDB" id="A0A1G8NWN8"/>
<sequence>MRQLSDELLIEAYEKAIGLDLNKDFIYLIEEEMKRRSLLEQIKHQISISR</sequence>
<dbReference type="OrthoDB" id="2933732at2"/>
<keyword evidence="2" id="KW-1185">Reference proteome</keyword>
<gene>
    <name evidence="1" type="ORF">SAMN05216352_11321</name>
</gene>
<proteinExistence type="predicted"/>
<dbReference type="Gene3D" id="1.10.287.1100">
    <property type="entry name" value="Sporulation inhibitor A"/>
    <property type="match status" value="1"/>
</dbReference>
<dbReference type="InterPro" id="IPR036916">
    <property type="entry name" value="Sda_sf"/>
</dbReference>
<accession>A0A1G8NWN8</accession>
<dbReference type="RefSeq" id="WP_091587125.1">
    <property type="nucleotide sequence ID" value="NZ_FNDU01000013.1"/>
</dbReference>
<dbReference type="Pfam" id="PF08970">
    <property type="entry name" value="Sda"/>
    <property type="match status" value="1"/>
</dbReference>
<dbReference type="EMBL" id="FNDU01000013">
    <property type="protein sequence ID" value="SDI84647.1"/>
    <property type="molecule type" value="Genomic_DNA"/>
</dbReference>
<evidence type="ECO:0000313" key="1">
    <source>
        <dbReference type="EMBL" id="SDI84647.1"/>
    </source>
</evidence>
<dbReference type="InterPro" id="IPR015064">
    <property type="entry name" value="Sda"/>
</dbReference>
<reference evidence="1 2" key="1">
    <citation type="submission" date="2016-10" db="EMBL/GenBank/DDBJ databases">
        <authorList>
            <person name="de Groot N.N."/>
        </authorList>
    </citation>
    <scope>NUCLEOTIDE SEQUENCE [LARGE SCALE GENOMIC DNA]</scope>
    <source>
        <strain evidence="2">P4B,CCM 7963,CECT 7998,DSM 25260,IBRC-M 10614,KCTC 13821</strain>
    </source>
</reference>
<name>A0A1G8NWN8_9BACI</name>
<dbReference type="SUPFAM" id="SSF100985">
    <property type="entry name" value="Sporulation inhibitor Sda"/>
    <property type="match status" value="1"/>
</dbReference>
<protein>
    <submittedName>
        <fullName evidence="1">Developmental checkpoint coupling sporulation initiation to replication initiation</fullName>
    </submittedName>
</protein>